<dbReference type="PROSITE" id="PS50893">
    <property type="entry name" value="ABC_TRANSPORTER_2"/>
    <property type="match status" value="1"/>
</dbReference>
<organism evidence="12 13">
    <name type="scientific">Aquimarina litoralis</name>
    <dbReference type="NCBI Taxonomy" id="584605"/>
    <lineage>
        <taxon>Bacteria</taxon>
        <taxon>Pseudomonadati</taxon>
        <taxon>Bacteroidota</taxon>
        <taxon>Flavobacteriia</taxon>
        <taxon>Flavobacteriales</taxon>
        <taxon>Flavobacteriaceae</taxon>
        <taxon>Aquimarina</taxon>
    </lineage>
</organism>
<dbReference type="PROSITE" id="PS50990">
    <property type="entry name" value="PEPTIDASE_C39"/>
    <property type="match status" value="1"/>
</dbReference>
<dbReference type="SUPFAM" id="SSF52540">
    <property type="entry name" value="P-loop containing nucleoside triphosphate hydrolases"/>
    <property type="match status" value="1"/>
</dbReference>
<dbReference type="Gene3D" id="1.20.1560.10">
    <property type="entry name" value="ABC transporter type 1, transmembrane domain"/>
    <property type="match status" value="1"/>
</dbReference>
<sequence length="734" mass="84036">MRKKFPHYRQLNSMECGATCLRMISKYYGRSISLKKITDYTETTREGTNMQLLSIAADKIGFRTIGVKINPIQFFEEVPLPVIIYWKTNHFVVVYKVSKRYVYVADPASTTIKYSKKEFIQNWIGRGANENSNEGLVLIFEPTPKLYETEDTSQKDENFKKSFKHIISYLLVHKKFVVQLTIGIIATSILNLVFPFLTQSIVDIGIKNQDIDFIYIVLFAQIFLFIGKISLDIVRGWILLHVSTRISISLISDFFIKLMNLPISYFDSKLTGDILERVNDHKRIENLLTNSPLSFILSILNIIVFGSILAYYSLKIFSVFMIGTIIYFGWITLFFKRRAIIDSSHFHLMSEEKNKIIELINGMQEIKLHNAEQEKRWGWEFIKARIFRVATKKLSLEQLLNIGTSLINELKNIFIVFFAAKLVIDGELTLGMMLSIMYIIGQLNGPLQEMLKNSYTVQDAKIAIERLNEIHKLQDEENINESKSDVTNINQDITIENLSFSYPGRKENILKNINLTIPANKTTAIVGVSGSGKTTLIKLLLKFYEPTKGQIKLKDQSIENFSQRSWRNKCGVVMQEGYIFNDTIFKNITIGHSEVDKKRLIKAVEIANVKDLIERLPQSYNTKIGSDGIGLSTGEKQRILIARAVYKNPEIVFFDEATSALDTNNERIIVENLNRFLEEKTVIVIAHRLSTVKDADQIVVIDNGEVAESGDHESLTKLKGKYYNLVKNQLELGA</sequence>
<evidence type="ECO:0000259" key="9">
    <source>
        <dbReference type="PROSITE" id="PS50893"/>
    </source>
</evidence>
<evidence type="ECO:0000256" key="7">
    <source>
        <dbReference type="ARBA" id="ARBA00023136"/>
    </source>
</evidence>
<dbReference type="InterPro" id="IPR027417">
    <property type="entry name" value="P-loop_NTPase"/>
</dbReference>
<comment type="subcellular location">
    <subcellularLocation>
        <location evidence="1">Cell membrane</location>
        <topology evidence="1">Multi-pass membrane protein</topology>
    </subcellularLocation>
</comment>
<dbReference type="InterPro" id="IPR003439">
    <property type="entry name" value="ABC_transporter-like_ATP-bd"/>
</dbReference>
<dbReference type="CDD" id="cd18571">
    <property type="entry name" value="ABC_6TM_peptidase_like"/>
    <property type="match status" value="1"/>
</dbReference>
<evidence type="ECO:0000256" key="4">
    <source>
        <dbReference type="ARBA" id="ARBA00022801"/>
    </source>
</evidence>
<feature type="domain" description="Peptidase C39" evidence="11">
    <location>
        <begin position="10"/>
        <end position="130"/>
    </location>
</feature>
<evidence type="ECO:0000256" key="1">
    <source>
        <dbReference type="ARBA" id="ARBA00004651"/>
    </source>
</evidence>
<feature type="transmembrane region" description="Helical" evidence="8">
    <location>
        <begin position="413"/>
        <end position="440"/>
    </location>
</feature>
<dbReference type="InterPro" id="IPR003593">
    <property type="entry name" value="AAA+_ATPase"/>
</dbReference>
<dbReference type="RefSeq" id="WP_343913711.1">
    <property type="nucleotide sequence ID" value="NZ_BAAAGE010000003.1"/>
</dbReference>
<dbReference type="Pfam" id="PF00005">
    <property type="entry name" value="ABC_tran"/>
    <property type="match status" value="1"/>
</dbReference>
<feature type="transmembrane region" description="Helical" evidence="8">
    <location>
        <begin position="176"/>
        <end position="197"/>
    </location>
</feature>
<protein>
    <submittedName>
        <fullName evidence="12">Peptidase domain-containing ABC transporter</fullName>
    </submittedName>
</protein>
<dbReference type="Proteomes" id="UP001501758">
    <property type="component" value="Unassembled WGS sequence"/>
</dbReference>
<evidence type="ECO:0000256" key="3">
    <source>
        <dbReference type="ARBA" id="ARBA00022741"/>
    </source>
</evidence>
<feature type="domain" description="ABC transporter" evidence="9">
    <location>
        <begin position="493"/>
        <end position="728"/>
    </location>
</feature>
<dbReference type="PROSITE" id="PS50929">
    <property type="entry name" value="ABC_TM1F"/>
    <property type="match status" value="1"/>
</dbReference>
<evidence type="ECO:0000256" key="5">
    <source>
        <dbReference type="ARBA" id="ARBA00022840"/>
    </source>
</evidence>
<evidence type="ECO:0000313" key="13">
    <source>
        <dbReference type="Proteomes" id="UP001501758"/>
    </source>
</evidence>
<dbReference type="SUPFAM" id="SSF90123">
    <property type="entry name" value="ABC transporter transmembrane region"/>
    <property type="match status" value="1"/>
</dbReference>
<dbReference type="EMBL" id="BAAAGE010000003">
    <property type="protein sequence ID" value="GAA0728003.1"/>
    <property type="molecule type" value="Genomic_DNA"/>
</dbReference>
<dbReference type="InterPro" id="IPR039421">
    <property type="entry name" value="Type_1_exporter"/>
</dbReference>
<name>A0ABN1J3Y1_9FLAO</name>
<reference evidence="12 13" key="1">
    <citation type="journal article" date="2019" name="Int. J. Syst. Evol. Microbiol.">
        <title>The Global Catalogue of Microorganisms (GCM) 10K type strain sequencing project: providing services to taxonomists for standard genome sequencing and annotation.</title>
        <authorList>
            <consortium name="The Broad Institute Genomics Platform"/>
            <consortium name="The Broad Institute Genome Sequencing Center for Infectious Disease"/>
            <person name="Wu L."/>
            <person name="Ma J."/>
        </authorList>
    </citation>
    <scope>NUCLEOTIDE SEQUENCE [LARGE SCALE GENOMIC DNA]</scope>
    <source>
        <strain evidence="12 13">JCM 15974</strain>
    </source>
</reference>
<accession>A0ABN1J3Y1</accession>
<keyword evidence="5" id="KW-0067">ATP-binding</keyword>
<dbReference type="InterPro" id="IPR005074">
    <property type="entry name" value="Peptidase_C39"/>
</dbReference>
<evidence type="ECO:0000313" key="12">
    <source>
        <dbReference type="EMBL" id="GAA0728003.1"/>
    </source>
</evidence>
<dbReference type="InterPro" id="IPR011527">
    <property type="entry name" value="ABC1_TM_dom"/>
</dbReference>
<comment type="caution">
    <text evidence="12">The sequence shown here is derived from an EMBL/GenBank/DDBJ whole genome shotgun (WGS) entry which is preliminary data.</text>
</comment>
<keyword evidence="6 8" id="KW-1133">Transmembrane helix</keyword>
<feature type="transmembrane region" description="Helical" evidence="8">
    <location>
        <begin position="213"/>
        <end position="231"/>
    </location>
</feature>
<keyword evidence="7 8" id="KW-0472">Membrane</keyword>
<dbReference type="CDD" id="cd02418">
    <property type="entry name" value="Peptidase_C39B"/>
    <property type="match status" value="1"/>
</dbReference>
<keyword evidence="4" id="KW-0378">Hydrolase</keyword>
<dbReference type="Gene3D" id="3.90.70.10">
    <property type="entry name" value="Cysteine proteinases"/>
    <property type="match status" value="1"/>
</dbReference>
<dbReference type="InterPro" id="IPR036640">
    <property type="entry name" value="ABC1_TM_sf"/>
</dbReference>
<gene>
    <name evidence="12" type="ORF">GCM10009430_36710</name>
</gene>
<dbReference type="SMART" id="SM00382">
    <property type="entry name" value="AAA"/>
    <property type="match status" value="1"/>
</dbReference>
<keyword evidence="3" id="KW-0547">Nucleotide-binding</keyword>
<evidence type="ECO:0000256" key="2">
    <source>
        <dbReference type="ARBA" id="ARBA00022692"/>
    </source>
</evidence>
<evidence type="ECO:0000259" key="11">
    <source>
        <dbReference type="PROSITE" id="PS50990"/>
    </source>
</evidence>
<dbReference type="Pfam" id="PF03412">
    <property type="entry name" value="Peptidase_C39"/>
    <property type="match status" value="1"/>
</dbReference>
<evidence type="ECO:0000256" key="8">
    <source>
        <dbReference type="SAM" id="Phobius"/>
    </source>
</evidence>
<keyword evidence="2 8" id="KW-0812">Transmembrane</keyword>
<feature type="domain" description="ABC transmembrane type-1" evidence="10">
    <location>
        <begin position="180"/>
        <end position="459"/>
    </location>
</feature>
<evidence type="ECO:0000256" key="6">
    <source>
        <dbReference type="ARBA" id="ARBA00022989"/>
    </source>
</evidence>
<proteinExistence type="predicted"/>
<feature type="transmembrane region" description="Helical" evidence="8">
    <location>
        <begin position="316"/>
        <end position="335"/>
    </location>
</feature>
<dbReference type="PANTHER" id="PTHR43394:SF1">
    <property type="entry name" value="ATP-BINDING CASSETTE SUB-FAMILY B MEMBER 10, MITOCHONDRIAL"/>
    <property type="match status" value="1"/>
</dbReference>
<dbReference type="Gene3D" id="3.40.50.300">
    <property type="entry name" value="P-loop containing nucleotide triphosphate hydrolases"/>
    <property type="match status" value="1"/>
</dbReference>
<keyword evidence="13" id="KW-1185">Reference proteome</keyword>
<dbReference type="PANTHER" id="PTHR43394">
    <property type="entry name" value="ATP-DEPENDENT PERMEASE MDL1, MITOCHONDRIAL"/>
    <property type="match status" value="1"/>
</dbReference>
<evidence type="ECO:0000259" key="10">
    <source>
        <dbReference type="PROSITE" id="PS50929"/>
    </source>
</evidence>
<feature type="transmembrane region" description="Helical" evidence="8">
    <location>
        <begin position="287"/>
        <end position="310"/>
    </location>
</feature>
<dbReference type="Pfam" id="PF00664">
    <property type="entry name" value="ABC_membrane"/>
    <property type="match status" value="1"/>
</dbReference>